<sequence>MARKTCPWGGTYLPFPCYTSAAYRVKPLRYSCGERPFCFLNAR</sequence>
<gene>
    <name evidence="1" type="ORF">OMP40_35895</name>
</gene>
<protein>
    <submittedName>
        <fullName evidence="1">Uncharacterized protein</fullName>
    </submittedName>
</protein>
<name>A0A9X4L0Q1_9BACL</name>
<dbReference type="AlphaFoldDB" id="A0A9X4L0Q1"/>
<proteinExistence type="predicted"/>
<dbReference type="EMBL" id="JAPDIA010000009">
    <property type="protein sequence ID" value="MDG0814073.1"/>
    <property type="molecule type" value="Genomic_DNA"/>
</dbReference>
<keyword evidence="2" id="KW-1185">Reference proteome</keyword>
<evidence type="ECO:0000313" key="2">
    <source>
        <dbReference type="Proteomes" id="UP001153404"/>
    </source>
</evidence>
<organism evidence="1 2">
    <name type="scientific">Cohnella rhizosphaerae</name>
    <dbReference type="NCBI Taxonomy" id="1457232"/>
    <lineage>
        <taxon>Bacteria</taxon>
        <taxon>Bacillati</taxon>
        <taxon>Bacillota</taxon>
        <taxon>Bacilli</taxon>
        <taxon>Bacillales</taxon>
        <taxon>Paenibacillaceae</taxon>
        <taxon>Cohnella</taxon>
    </lineage>
</organism>
<dbReference type="Proteomes" id="UP001153404">
    <property type="component" value="Unassembled WGS sequence"/>
</dbReference>
<reference evidence="1" key="1">
    <citation type="submission" date="2022-10" db="EMBL/GenBank/DDBJ databases">
        <title>Comparative genomic analysis of Cohnella hashimotonis sp. nov., isolated from the International Space Station.</title>
        <authorList>
            <person name="Simpson A."/>
            <person name="Venkateswaran K."/>
        </authorList>
    </citation>
    <scope>NUCLEOTIDE SEQUENCE</scope>
    <source>
        <strain evidence="1">DSM 28161</strain>
    </source>
</reference>
<comment type="caution">
    <text evidence="1">The sequence shown here is derived from an EMBL/GenBank/DDBJ whole genome shotgun (WGS) entry which is preliminary data.</text>
</comment>
<accession>A0A9X4L0Q1</accession>
<evidence type="ECO:0000313" key="1">
    <source>
        <dbReference type="EMBL" id="MDG0814073.1"/>
    </source>
</evidence>